<proteinExistence type="predicted"/>
<protein>
    <submittedName>
        <fullName evidence="2">Uncharacterized protein</fullName>
    </submittedName>
</protein>
<evidence type="ECO:0000313" key="2">
    <source>
        <dbReference type="EMBL" id="MQL68288.1"/>
    </source>
</evidence>
<accession>A0A843T8A7</accession>
<evidence type="ECO:0000313" key="3">
    <source>
        <dbReference type="Proteomes" id="UP000652761"/>
    </source>
</evidence>
<reference evidence="2" key="1">
    <citation type="submission" date="2017-07" db="EMBL/GenBank/DDBJ databases">
        <title>Taro Niue Genome Assembly and Annotation.</title>
        <authorList>
            <person name="Atibalentja N."/>
            <person name="Keating K."/>
            <person name="Fields C.J."/>
        </authorList>
    </citation>
    <scope>NUCLEOTIDE SEQUENCE</scope>
    <source>
        <strain evidence="2">Niue_2</strain>
        <tissue evidence="2">Leaf</tissue>
    </source>
</reference>
<dbReference type="EMBL" id="NMUH01000011">
    <property type="protein sequence ID" value="MQL68288.1"/>
    <property type="molecule type" value="Genomic_DNA"/>
</dbReference>
<feature type="compositionally biased region" description="Basic residues" evidence="1">
    <location>
        <begin position="252"/>
        <end position="287"/>
    </location>
</feature>
<keyword evidence="3" id="KW-1185">Reference proteome</keyword>
<dbReference type="AlphaFoldDB" id="A0A843T8A7"/>
<dbReference type="Proteomes" id="UP000652761">
    <property type="component" value="Unassembled WGS sequence"/>
</dbReference>
<gene>
    <name evidence="2" type="ORF">Taro_000572</name>
</gene>
<name>A0A843T8A7_COLES</name>
<comment type="caution">
    <text evidence="2">The sequence shown here is derived from an EMBL/GenBank/DDBJ whole genome shotgun (WGS) entry which is preliminary data.</text>
</comment>
<feature type="compositionally biased region" description="Pro residues" evidence="1">
    <location>
        <begin position="41"/>
        <end position="66"/>
    </location>
</feature>
<evidence type="ECO:0000256" key="1">
    <source>
        <dbReference type="SAM" id="MobiDB-lite"/>
    </source>
</evidence>
<feature type="region of interest" description="Disordered" evidence="1">
    <location>
        <begin position="240"/>
        <end position="287"/>
    </location>
</feature>
<organism evidence="2 3">
    <name type="scientific">Colocasia esculenta</name>
    <name type="common">Wild taro</name>
    <name type="synonym">Arum esculentum</name>
    <dbReference type="NCBI Taxonomy" id="4460"/>
    <lineage>
        <taxon>Eukaryota</taxon>
        <taxon>Viridiplantae</taxon>
        <taxon>Streptophyta</taxon>
        <taxon>Embryophyta</taxon>
        <taxon>Tracheophyta</taxon>
        <taxon>Spermatophyta</taxon>
        <taxon>Magnoliopsida</taxon>
        <taxon>Liliopsida</taxon>
        <taxon>Araceae</taxon>
        <taxon>Aroideae</taxon>
        <taxon>Colocasieae</taxon>
        <taxon>Colocasia</taxon>
    </lineage>
</organism>
<feature type="region of interest" description="Disordered" evidence="1">
    <location>
        <begin position="21"/>
        <end position="88"/>
    </location>
</feature>
<feature type="compositionally biased region" description="Basic and acidic residues" evidence="1">
    <location>
        <begin position="198"/>
        <end position="211"/>
    </location>
</feature>
<feature type="region of interest" description="Disordered" evidence="1">
    <location>
        <begin position="188"/>
        <end position="215"/>
    </location>
</feature>
<sequence>MEEVADPKVKTFKRRVRRKLLRSRNPVFLSQPLTISSSPTDPTPPPATDPTPPPIVEQPPPPPSKPIPSTSSNPPPSTSQPDAQLPTSTSYETLWKSISHKWKQRYLVYYQAKEAAHSQGLHSNITVHEFLHLAASKKFVPLNSTLRNERDQRDEEKRDATTAVVVATGDDTGGWRVPQRRRWWMSPFSSSSSASIGDAERGERERVERLKGGCGSGERGRWCGIPVREGIGTHAHVCGASSGDAHGGVVRQRGKRRGKGQRRKGRSRNPPKRERRGRKKSKGLIPHTRSRGHLLRLLCRPRKGDPRRCSSVDILAREIPGGFLRCSSVGRCSSVDILAREIPRRLESSSRCAEATATPFPSFLGPLSLSRSRLSLSDWLSLSLSSGLLPSHQSSLSFFTGSHPLPLLSRHCYCVNWVAVTAPPIPTVLTLRNPGHRDCRLRLFAAPLVSLLSMETATINLNPI</sequence>